<evidence type="ECO:0000256" key="2">
    <source>
        <dbReference type="ARBA" id="ARBA00010617"/>
    </source>
</evidence>
<evidence type="ECO:0000256" key="6">
    <source>
        <dbReference type="ARBA" id="ARBA00023004"/>
    </source>
</evidence>
<name>A0ABC8Y9T6_9POAL</name>
<evidence type="ECO:0000256" key="3">
    <source>
        <dbReference type="ARBA" id="ARBA00022617"/>
    </source>
</evidence>
<dbReference type="Proteomes" id="UP001497457">
    <property type="component" value="Chromosome 16b"/>
</dbReference>
<proteinExistence type="inferred from homology"/>
<dbReference type="EMBL" id="OZ075126">
    <property type="protein sequence ID" value="CAL4940056.1"/>
    <property type="molecule type" value="Genomic_DNA"/>
</dbReference>
<dbReference type="FunFam" id="1.10.630.10:FF:000126">
    <property type="entry name" value="Predicted protein"/>
    <property type="match status" value="1"/>
</dbReference>
<gene>
    <name evidence="10" type="ORF">URODEC1_LOCUS32278</name>
</gene>
<accession>A0ABC8Y9T6</accession>
<keyword evidence="4 8" id="KW-0479">Metal-binding</keyword>
<dbReference type="SUPFAM" id="SSF48264">
    <property type="entry name" value="Cytochrome P450"/>
    <property type="match status" value="1"/>
</dbReference>
<dbReference type="InterPro" id="IPR001128">
    <property type="entry name" value="Cyt_P450"/>
</dbReference>
<sequence length="471" mass="52318">MDLSIGSLSLAALATILLSLLIRNALLARRETRAKLPPGPWNLPIVGSLHHLVGSPLHRALLHLTRRHGPLMLLQLGEVPTVIVSSPEAAMEVMKINDPIFASRPRGAMLDVVSFGGKGLILAPYGEHWRQMRKVCMVELLSTRQPGLTELTNNVIARAVFSGKCQQQQEYLLELGVGTTLVGGFSLADLFPSSRLAKWLSGTTCNLRKSHNRIQDIISGIILERKEKQRSSAFPGFEDEDLLDVLLRLQEEDSLAFPLTAEIINAVIYDIFGAATDTTAATLEWAMAELIRNPQAMSRATSEIRERLGQGIAMITSTDLGDLRYLRMAIKETLRLHPAVPLILRASQEKCKIMGYEIPKGTSVFINTFAVASDPSYWDNTEEFKPERFENSTLDYNWARFEFIPFGAGRRQCPGALFATMTIELTLANLLYHFDWALPDGADPKALDMGEVFGDLHQALLDHLLLIIVMH</sequence>
<dbReference type="InterPro" id="IPR017972">
    <property type="entry name" value="Cyt_P450_CS"/>
</dbReference>
<evidence type="ECO:0000256" key="8">
    <source>
        <dbReference type="PIRSR" id="PIRSR602401-1"/>
    </source>
</evidence>
<evidence type="ECO:0000313" key="11">
    <source>
        <dbReference type="Proteomes" id="UP001497457"/>
    </source>
</evidence>
<keyword evidence="6 8" id="KW-0408">Iron</keyword>
<dbReference type="InterPro" id="IPR036396">
    <property type="entry name" value="Cyt_P450_sf"/>
</dbReference>
<dbReference type="PRINTS" id="PR00463">
    <property type="entry name" value="EP450I"/>
</dbReference>
<dbReference type="GO" id="GO:0046872">
    <property type="term" value="F:metal ion binding"/>
    <property type="evidence" value="ECO:0007669"/>
    <property type="project" value="UniProtKB-KW"/>
</dbReference>
<evidence type="ECO:0008006" key="12">
    <source>
        <dbReference type="Google" id="ProtNLM"/>
    </source>
</evidence>
<protein>
    <recommendedName>
        <fullName evidence="12">Cytochrome P450</fullName>
    </recommendedName>
</protein>
<evidence type="ECO:0000256" key="4">
    <source>
        <dbReference type="ARBA" id="ARBA00022723"/>
    </source>
</evidence>
<dbReference type="GO" id="GO:0016705">
    <property type="term" value="F:oxidoreductase activity, acting on paired donors, with incorporation or reduction of molecular oxygen"/>
    <property type="evidence" value="ECO:0007669"/>
    <property type="project" value="UniProtKB-ARBA"/>
</dbReference>
<dbReference type="AlphaFoldDB" id="A0ABC8Y9T6"/>
<dbReference type="PANTHER" id="PTHR47955">
    <property type="entry name" value="CYTOCHROME P450 FAMILY 71 PROTEIN"/>
    <property type="match status" value="1"/>
</dbReference>
<dbReference type="PANTHER" id="PTHR47955:SF19">
    <property type="entry name" value="CYTOCHROME P450 71A9-LIKE ISOFORM X1"/>
    <property type="match status" value="1"/>
</dbReference>
<dbReference type="Pfam" id="PF00067">
    <property type="entry name" value="p450"/>
    <property type="match status" value="1"/>
</dbReference>
<reference evidence="10" key="1">
    <citation type="submission" date="2024-10" db="EMBL/GenBank/DDBJ databases">
        <authorList>
            <person name="Ryan C."/>
        </authorList>
    </citation>
    <scope>NUCLEOTIDE SEQUENCE [LARGE SCALE GENOMIC DNA]</scope>
</reference>
<evidence type="ECO:0000256" key="1">
    <source>
        <dbReference type="ARBA" id="ARBA00001971"/>
    </source>
</evidence>
<evidence type="ECO:0000256" key="7">
    <source>
        <dbReference type="ARBA" id="ARBA00023033"/>
    </source>
</evidence>
<dbReference type="PRINTS" id="PR00385">
    <property type="entry name" value="P450"/>
</dbReference>
<comment type="cofactor">
    <cofactor evidence="1 8">
        <name>heme</name>
        <dbReference type="ChEBI" id="CHEBI:30413"/>
    </cofactor>
</comment>
<comment type="similarity">
    <text evidence="2 9">Belongs to the cytochrome P450 family.</text>
</comment>
<dbReference type="Gene3D" id="1.10.630.10">
    <property type="entry name" value="Cytochrome P450"/>
    <property type="match status" value="1"/>
</dbReference>
<evidence type="ECO:0000256" key="5">
    <source>
        <dbReference type="ARBA" id="ARBA00023002"/>
    </source>
</evidence>
<dbReference type="PROSITE" id="PS00086">
    <property type="entry name" value="CYTOCHROME_P450"/>
    <property type="match status" value="1"/>
</dbReference>
<keyword evidence="11" id="KW-1185">Reference proteome</keyword>
<organism evidence="10 11">
    <name type="scientific">Urochloa decumbens</name>
    <dbReference type="NCBI Taxonomy" id="240449"/>
    <lineage>
        <taxon>Eukaryota</taxon>
        <taxon>Viridiplantae</taxon>
        <taxon>Streptophyta</taxon>
        <taxon>Embryophyta</taxon>
        <taxon>Tracheophyta</taxon>
        <taxon>Spermatophyta</taxon>
        <taxon>Magnoliopsida</taxon>
        <taxon>Liliopsida</taxon>
        <taxon>Poales</taxon>
        <taxon>Poaceae</taxon>
        <taxon>PACMAD clade</taxon>
        <taxon>Panicoideae</taxon>
        <taxon>Panicodae</taxon>
        <taxon>Paniceae</taxon>
        <taxon>Melinidinae</taxon>
        <taxon>Urochloa</taxon>
    </lineage>
</organism>
<keyword evidence="3 8" id="KW-0349">Heme</keyword>
<keyword evidence="7 9" id="KW-0503">Monooxygenase</keyword>
<dbReference type="InterPro" id="IPR002401">
    <property type="entry name" value="Cyt_P450_E_grp-I"/>
</dbReference>
<evidence type="ECO:0000313" key="10">
    <source>
        <dbReference type="EMBL" id="CAL4940056.1"/>
    </source>
</evidence>
<keyword evidence="5 9" id="KW-0560">Oxidoreductase</keyword>
<feature type="binding site" description="axial binding residue" evidence="8">
    <location>
        <position position="413"/>
    </location>
    <ligand>
        <name>heme</name>
        <dbReference type="ChEBI" id="CHEBI:30413"/>
    </ligand>
    <ligandPart>
        <name>Fe</name>
        <dbReference type="ChEBI" id="CHEBI:18248"/>
    </ligandPart>
</feature>
<evidence type="ECO:0000256" key="9">
    <source>
        <dbReference type="RuleBase" id="RU000461"/>
    </source>
</evidence>
<dbReference type="GO" id="GO:0004497">
    <property type="term" value="F:monooxygenase activity"/>
    <property type="evidence" value="ECO:0007669"/>
    <property type="project" value="UniProtKB-KW"/>
</dbReference>